<gene>
    <name evidence="2" type="primary">kdpF</name>
    <name evidence="2" type="ORF">ACFPUY_25805</name>
</gene>
<evidence type="ECO:0000313" key="3">
    <source>
        <dbReference type="Proteomes" id="UP001596096"/>
    </source>
</evidence>
<protein>
    <submittedName>
        <fullName evidence="2">K(+)-transporting ATPase subunit F</fullName>
    </submittedName>
</protein>
<keyword evidence="1" id="KW-1133">Transmembrane helix</keyword>
<comment type="caution">
    <text evidence="2">The sequence shown here is derived from an EMBL/GenBank/DDBJ whole genome shotgun (WGS) entry which is preliminary data.</text>
</comment>
<evidence type="ECO:0000256" key="1">
    <source>
        <dbReference type="SAM" id="Phobius"/>
    </source>
</evidence>
<reference evidence="3" key="1">
    <citation type="journal article" date="2019" name="Int. J. Syst. Evol. Microbiol.">
        <title>The Global Catalogue of Microorganisms (GCM) 10K type strain sequencing project: providing services to taxonomists for standard genome sequencing and annotation.</title>
        <authorList>
            <consortium name="The Broad Institute Genomics Platform"/>
            <consortium name="The Broad Institute Genome Sequencing Center for Infectious Disease"/>
            <person name="Wu L."/>
            <person name="Ma J."/>
        </authorList>
    </citation>
    <scope>NUCLEOTIDE SEQUENCE [LARGE SCALE GENOMIC DNA]</scope>
    <source>
        <strain evidence="3">CGMCC 4.7106</strain>
    </source>
</reference>
<keyword evidence="3" id="KW-1185">Reference proteome</keyword>
<dbReference type="Pfam" id="PF09604">
    <property type="entry name" value="Potass_KdpF"/>
    <property type="match status" value="1"/>
</dbReference>
<dbReference type="EMBL" id="JBHSNW010000014">
    <property type="protein sequence ID" value="MFC5818531.1"/>
    <property type="molecule type" value="Genomic_DNA"/>
</dbReference>
<dbReference type="InterPro" id="IPR011726">
    <property type="entry name" value="KdpF"/>
</dbReference>
<feature type="transmembrane region" description="Helical" evidence="1">
    <location>
        <begin position="6"/>
        <end position="25"/>
    </location>
</feature>
<dbReference type="RefSeq" id="WP_219551974.1">
    <property type="nucleotide sequence ID" value="NZ_JAHKRN010000085.1"/>
</dbReference>
<proteinExistence type="predicted"/>
<dbReference type="Proteomes" id="UP001596096">
    <property type="component" value="Unassembled WGS sequence"/>
</dbReference>
<keyword evidence="1" id="KW-0472">Membrane</keyword>
<sequence length="29" mass="3012">MNAVNATGLVVAVALVILLVAALLFPDRF</sequence>
<evidence type="ECO:0000313" key="2">
    <source>
        <dbReference type="EMBL" id="MFC5818531.1"/>
    </source>
</evidence>
<name>A0ABW1C1E9_9ACTN</name>
<organism evidence="2 3">
    <name type="scientific">Nonomuraea harbinensis</name>
    <dbReference type="NCBI Taxonomy" id="1286938"/>
    <lineage>
        <taxon>Bacteria</taxon>
        <taxon>Bacillati</taxon>
        <taxon>Actinomycetota</taxon>
        <taxon>Actinomycetes</taxon>
        <taxon>Streptosporangiales</taxon>
        <taxon>Streptosporangiaceae</taxon>
        <taxon>Nonomuraea</taxon>
    </lineage>
</organism>
<accession>A0ABW1C1E9</accession>
<keyword evidence="1" id="KW-0812">Transmembrane</keyword>
<dbReference type="NCBIfam" id="TIGR02115">
    <property type="entry name" value="potass_kdpF"/>
    <property type="match status" value="1"/>
</dbReference>